<dbReference type="PANTHER" id="PTHR31760">
    <property type="entry name" value="S-ADENOSYL-L-METHIONINE-DEPENDENT METHYLTRANSFERASES SUPERFAMILY PROTEIN"/>
    <property type="match status" value="1"/>
</dbReference>
<dbReference type="PIRSF" id="PIRSF003078">
    <property type="entry name" value="GidB"/>
    <property type="match status" value="1"/>
</dbReference>
<dbReference type="EC" id="2.1.1.-" evidence="6"/>
<evidence type="ECO:0000313" key="8">
    <source>
        <dbReference type="Proteomes" id="UP000515847"/>
    </source>
</evidence>
<dbReference type="OrthoDB" id="9808773at2"/>
<feature type="binding site" evidence="6">
    <location>
        <position position="77"/>
    </location>
    <ligand>
        <name>S-adenosyl-L-methionine</name>
        <dbReference type="ChEBI" id="CHEBI:59789"/>
    </ligand>
</feature>
<comment type="similarity">
    <text evidence="6">Belongs to the methyltransferase superfamily. RNA methyltransferase RsmG family.</text>
</comment>
<evidence type="ECO:0000256" key="3">
    <source>
        <dbReference type="ARBA" id="ARBA00022603"/>
    </source>
</evidence>
<dbReference type="Pfam" id="PF02527">
    <property type="entry name" value="GidB"/>
    <property type="match status" value="1"/>
</dbReference>
<keyword evidence="1 6" id="KW-0963">Cytoplasm</keyword>
<evidence type="ECO:0000256" key="6">
    <source>
        <dbReference type="HAMAP-Rule" id="MF_00074"/>
    </source>
</evidence>
<keyword evidence="3 6" id="KW-0489">Methyltransferase</keyword>
<feature type="binding site" evidence="6">
    <location>
        <begin position="128"/>
        <end position="129"/>
    </location>
    <ligand>
        <name>S-adenosyl-L-methionine</name>
        <dbReference type="ChEBI" id="CHEBI:59789"/>
    </ligand>
</feature>
<name>A0A7G6E564_THEFR</name>
<evidence type="ECO:0000256" key="4">
    <source>
        <dbReference type="ARBA" id="ARBA00022679"/>
    </source>
</evidence>
<dbReference type="EMBL" id="CP045798">
    <property type="protein sequence ID" value="QNB47218.1"/>
    <property type="molecule type" value="Genomic_DNA"/>
</dbReference>
<reference evidence="7 8" key="1">
    <citation type="journal article" date="2019" name="Front. Microbiol.">
        <title>Thermoanaerosceptrum fracticalcis gen. nov. sp. nov., a Novel Fumarate-Fermenting Microorganism From a Deep Fractured Carbonate Aquifer of the US Great Basin.</title>
        <authorList>
            <person name="Hamilton-Brehm S.D."/>
            <person name="Stewart L.E."/>
            <person name="Zavarin M."/>
            <person name="Caldwell M."/>
            <person name="Lawson P.A."/>
            <person name="Onstott T.C."/>
            <person name="Grzymski J."/>
            <person name="Neveux I."/>
            <person name="Lollar B.S."/>
            <person name="Russell C.E."/>
            <person name="Moser D.P."/>
        </authorList>
    </citation>
    <scope>NUCLEOTIDE SEQUENCE [LARGE SCALE GENOMIC DNA]</scope>
    <source>
        <strain evidence="7 8">DRI-13</strain>
    </source>
</reference>
<keyword evidence="8" id="KW-1185">Reference proteome</keyword>
<dbReference type="AlphaFoldDB" id="A0A7G6E564"/>
<comment type="function">
    <text evidence="6">Specifically methylates the N7 position of a guanine in 16S rRNA.</text>
</comment>
<dbReference type="InterPro" id="IPR029063">
    <property type="entry name" value="SAM-dependent_MTases_sf"/>
</dbReference>
<evidence type="ECO:0000256" key="2">
    <source>
        <dbReference type="ARBA" id="ARBA00022552"/>
    </source>
</evidence>
<dbReference type="Proteomes" id="UP000515847">
    <property type="component" value="Chromosome"/>
</dbReference>
<sequence length="238" mass="27167">MKKDFLKELLEKSEIYPTAEQLEKFAVFQEELREWNQKFNLTAIEEEEEIIIKHFYDSLLGMKITGWQSRSRLLDLGTGAGFPGIPLKIINPDLQVTLVDSLQKRIGFLDHLIQKLQLTGTQAVHGRAEEMGQNKEYREKFDYVVSRAVAKLSVLSEYCLPFVKPGGKFLAYKGPEGLEEYNGAKKAIQELGGNLYEMKDFVLPKQESKRLIIVIQKTAPTPGRFPRRPGIPAKKPLE</sequence>
<dbReference type="GO" id="GO:0005829">
    <property type="term" value="C:cytosol"/>
    <property type="evidence" value="ECO:0007669"/>
    <property type="project" value="TreeGrafter"/>
</dbReference>
<dbReference type="PANTHER" id="PTHR31760:SF0">
    <property type="entry name" value="S-ADENOSYL-L-METHIONINE-DEPENDENT METHYLTRANSFERASES SUPERFAMILY PROTEIN"/>
    <property type="match status" value="1"/>
</dbReference>
<dbReference type="RefSeq" id="WP_034424104.1">
    <property type="nucleotide sequence ID" value="NZ_CP045798.1"/>
</dbReference>
<dbReference type="NCBIfam" id="TIGR00138">
    <property type="entry name" value="rsmG_gidB"/>
    <property type="match status" value="1"/>
</dbReference>
<dbReference type="KEGG" id="tfr:BR63_13460"/>
<evidence type="ECO:0000256" key="1">
    <source>
        <dbReference type="ARBA" id="ARBA00022490"/>
    </source>
</evidence>
<dbReference type="CDD" id="cd02440">
    <property type="entry name" value="AdoMet_MTases"/>
    <property type="match status" value="1"/>
</dbReference>
<accession>A0A7G6E564</accession>
<keyword evidence="4 6" id="KW-0808">Transferase</keyword>
<keyword evidence="2 6" id="KW-0698">rRNA processing</keyword>
<dbReference type="FunFam" id="3.40.50.150:FF:000041">
    <property type="entry name" value="Ribosomal RNA small subunit methyltransferase G"/>
    <property type="match status" value="1"/>
</dbReference>
<comment type="caution">
    <text evidence="6">Lacks conserved residue(s) required for the propagation of feature annotation.</text>
</comment>
<dbReference type="Gene3D" id="3.40.50.150">
    <property type="entry name" value="Vaccinia Virus protein VP39"/>
    <property type="match status" value="1"/>
</dbReference>
<feature type="binding site" evidence="6">
    <location>
        <position position="147"/>
    </location>
    <ligand>
        <name>S-adenosyl-L-methionine</name>
        <dbReference type="ChEBI" id="CHEBI:59789"/>
    </ligand>
</feature>
<dbReference type="InterPro" id="IPR003682">
    <property type="entry name" value="rRNA_ssu_MeTfrase_G"/>
</dbReference>
<evidence type="ECO:0000256" key="5">
    <source>
        <dbReference type="ARBA" id="ARBA00022691"/>
    </source>
</evidence>
<evidence type="ECO:0000313" key="7">
    <source>
        <dbReference type="EMBL" id="QNB47218.1"/>
    </source>
</evidence>
<comment type="subcellular location">
    <subcellularLocation>
        <location evidence="6">Cytoplasm</location>
    </subcellularLocation>
</comment>
<keyword evidence="5 6" id="KW-0949">S-adenosyl-L-methionine</keyword>
<proteinExistence type="inferred from homology"/>
<gene>
    <name evidence="6 7" type="primary">rsmG</name>
    <name evidence="7" type="ORF">BR63_13460</name>
</gene>
<dbReference type="GO" id="GO:0070043">
    <property type="term" value="F:rRNA (guanine-N7-)-methyltransferase activity"/>
    <property type="evidence" value="ECO:0007669"/>
    <property type="project" value="UniProtKB-UniRule"/>
</dbReference>
<protein>
    <recommendedName>
        <fullName evidence="6">Ribosomal RNA small subunit methyltransferase G</fullName>
        <ecNumber evidence="6">2.1.1.-</ecNumber>
    </recommendedName>
    <alternativeName>
        <fullName evidence="6">16S rRNA 7-methylguanosine methyltransferase</fullName>
        <shortName evidence="6">16S rRNA m7G methyltransferase</shortName>
    </alternativeName>
</protein>
<dbReference type="SUPFAM" id="SSF53335">
    <property type="entry name" value="S-adenosyl-L-methionine-dependent methyltransferases"/>
    <property type="match status" value="1"/>
</dbReference>
<organism evidence="7 8">
    <name type="scientific">Thermanaerosceptrum fracticalcis</name>
    <dbReference type="NCBI Taxonomy" id="1712410"/>
    <lineage>
        <taxon>Bacteria</taxon>
        <taxon>Bacillati</taxon>
        <taxon>Bacillota</taxon>
        <taxon>Clostridia</taxon>
        <taxon>Eubacteriales</taxon>
        <taxon>Peptococcaceae</taxon>
        <taxon>Thermanaerosceptrum</taxon>
    </lineage>
</organism>
<feature type="binding site" evidence="6">
    <location>
        <position position="82"/>
    </location>
    <ligand>
        <name>S-adenosyl-L-methionine</name>
        <dbReference type="ChEBI" id="CHEBI:59789"/>
    </ligand>
</feature>
<dbReference type="HAMAP" id="MF_00074">
    <property type="entry name" value="16SrRNA_methyltr_G"/>
    <property type="match status" value="1"/>
</dbReference>